<dbReference type="PANTHER" id="PTHR39321:SF3">
    <property type="entry name" value="PHOSPHOPANTETHEINE ADENYLYLTRANSFERASE"/>
    <property type="match status" value="1"/>
</dbReference>
<protein>
    <recommendedName>
        <fullName evidence="3">nicotinate-nucleotide adenylyltransferase</fullName>
        <ecNumber evidence="3">2.7.7.18</ecNumber>
    </recommendedName>
</protein>
<evidence type="ECO:0000256" key="3">
    <source>
        <dbReference type="ARBA" id="ARBA00012389"/>
    </source>
</evidence>
<keyword evidence="4" id="KW-0662">Pyridine nucleotide biosynthesis</keyword>
<keyword evidence="9" id="KW-0520">NAD</keyword>
<dbReference type="PANTHER" id="PTHR39321">
    <property type="entry name" value="NICOTINATE-NUCLEOTIDE ADENYLYLTRANSFERASE-RELATED"/>
    <property type="match status" value="1"/>
</dbReference>
<comment type="function">
    <text evidence="1">Catalyzes the reversible adenylation of nicotinate mononucleotide (NaMN) to nicotinic acid adenine dinucleotide (NaAD).</text>
</comment>
<evidence type="ECO:0000256" key="5">
    <source>
        <dbReference type="ARBA" id="ARBA00022679"/>
    </source>
</evidence>
<evidence type="ECO:0000256" key="7">
    <source>
        <dbReference type="ARBA" id="ARBA00022741"/>
    </source>
</evidence>
<keyword evidence="7" id="KW-0547">Nucleotide-binding</keyword>
<comment type="catalytic activity">
    <reaction evidence="10">
        <text>nicotinate beta-D-ribonucleotide + ATP + H(+) = deamido-NAD(+) + diphosphate</text>
        <dbReference type="Rhea" id="RHEA:22860"/>
        <dbReference type="ChEBI" id="CHEBI:15378"/>
        <dbReference type="ChEBI" id="CHEBI:30616"/>
        <dbReference type="ChEBI" id="CHEBI:33019"/>
        <dbReference type="ChEBI" id="CHEBI:57502"/>
        <dbReference type="ChEBI" id="CHEBI:58437"/>
        <dbReference type="EC" id="2.7.7.18"/>
    </reaction>
</comment>
<feature type="domain" description="Cytidyltransferase-like" evidence="11">
    <location>
        <begin position="7"/>
        <end position="179"/>
    </location>
</feature>
<dbReference type="EC" id="2.7.7.18" evidence="3"/>
<dbReference type="GO" id="GO:0005524">
    <property type="term" value="F:ATP binding"/>
    <property type="evidence" value="ECO:0007669"/>
    <property type="project" value="UniProtKB-KW"/>
</dbReference>
<evidence type="ECO:0000256" key="6">
    <source>
        <dbReference type="ARBA" id="ARBA00022695"/>
    </source>
</evidence>
<keyword evidence="8" id="KW-0067">ATP-binding</keyword>
<gene>
    <name evidence="12" type="ORF">COV85_01275</name>
</gene>
<dbReference type="Proteomes" id="UP000231550">
    <property type="component" value="Unassembled WGS sequence"/>
</dbReference>
<evidence type="ECO:0000259" key="11">
    <source>
        <dbReference type="Pfam" id="PF01467"/>
    </source>
</evidence>
<dbReference type="SUPFAM" id="SSF52374">
    <property type="entry name" value="Nucleotidylyl transferase"/>
    <property type="match status" value="1"/>
</dbReference>
<evidence type="ECO:0000256" key="2">
    <source>
        <dbReference type="ARBA" id="ARBA00005019"/>
    </source>
</evidence>
<keyword evidence="5" id="KW-0808">Transferase</keyword>
<dbReference type="GO" id="GO:0004515">
    <property type="term" value="F:nicotinate-nucleotide adenylyltransferase activity"/>
    <property type="evidence" value="ECO:0007669"/>
    <property type="project" value="UniProtKB-EC"/>
</dbReference>
<reference evidence="12 13" key="1">
    <citation type="submission" date="2017-09" db="EMBL/GenBank/DDBJ databases">
        <title>Depth-based differentiation of microbial function through sediment-hosted aquifers and enrichment of novel symbionts in the deep terrestrial subsurface.</title>
        <authorList>
            <person name="Probst A.J."/>
            <person name="Ladd B."/>
            <person name="Jarett J.K."/>
            <person name="Geller-Mcgrath D.E."/>
            <person name="Sieber C.M."/>
            <person name="Emerson J.B."/>
            <person name="Anantharaman K."/>
            <person name="Thomas B.C."/>
            <person name="Malmstrom R."/>
            <person name="Stieglmeier M."/>
            <person name="Klingl A."/>
            <person name="Woyke T."/>
            <person name="Ryan C.M."/>
            <person name="Banfield J.F."/>
        </authorList>
    </citation>
    <scope>NUCLEOTIDE SEQUENCE [LARGE SCALE GENOMIC DNA]</scope>
    <source>
        <strain evidence="12">CG11_big_fil_rev_8_21_14_0_20_44_10</strain>
    </source>
</reference>
<dbReference type="EMBL" id="PCVN01000034">
    <property type="protein sequence ID" value="PIQ74602.1"/>
    <property type="molecule type" value="Genomic_DNA"/>
</dbReference>
<dbReference type="GO" id="GO:0009435">
    <property type="term" value="P:NAD+ biosynthetic process"/>
    <property type="evidence" value="ECO:0007669"/>
    <property type="project" value="UniProtKB-UniPathway"/>
</dbReference>
<evidence type="ECO:0000256" key="8">
    <source>
        <dbReference type="ARBA" id="ARBA00022840"/>
    </source>
</evidence>
<evidence type="ECO:0000313" key="13">
    <source>
        <dbReference type="Proteomes" id="UP000231550"/>
    </source>
</evidence>
<evidence type="ECO:0000256" key="9">
    <source>
        <dbReference type="ARBA" id="ARBA00023027"/>
    </source>
</evidence>
<dbReference type="Pfam" id="PF01467">
    <property type="entry name" value="CTP_transf_like"/>
    <property type="match status" value="1"/>
</dbReference>
<dbReference type="InterPro" id="IPR014729">
    <property type="entry name" value="Rossmann-like_a/b/a_fold"/>
</dbReference>
<dbReference type="CDD" id="cd02165">
    <property type="entry name" value="NMNAT"/>
    <property type="match status" value="1"/>
</dbReference>
<evidence type="ECO:0000256" key="10">
    <source>
        <dbReference type="ARBA" id="ARBA00048721"/>
    </source>
</evidence>
<proteinExistence type="predicted"/>
<comment type="pathway">
    <text evidence="2">Cofactor biosynthesis; NAD(+) biosynthesis; deamido-NAD(+) from nicotinate D-ribonucleotide: step 1/1.</text>
</comment>
<name>A0A2H0KR31_9BACT</name>
<dbReference type="UniPathway" id="UPA00253">
    <property type="reaction ID" value="UER00332"/>
</dbReference>
<accession>A0A2H0KR31</accession>
<sequence>MSMKIVIFGGSFNPPGKHHCQIAKELSRQFNLVIIVPCGPRPDKPSANIIELKHRKEMVELAFTDLVKPKQTKRGKTRFDFFDLDNRVYTPTYFLQKRYEKKFPRAEIWHLVGSDIIIGGRGKKSEIHRVWQRGNKIWKNLNFLVGLRPNYDICPEDLPPKARTIKIKNADGSGTEIRRKIKSGESLENLLIPEVAGYIKKNKLYGYLQA</sequence>
<evidence type="ECO:0000313" key="12">
    <source>
        <dbReference type="EMBL" id="PIQ74602.1"/>
    </source>
</evidence>
<dbReference type="Gene3D" id="3.40.50.620">
    <property type="entry name" value="HUPs"/>
    <property type="match status" value="1"/>
</dbReference>
<dbReference type="InterPro" id="IPR004821">
    <property type="entry name" value="Cyt_trans-like"/>
</dbReference>
<keyword evidence="6" id="KW-0548">Nucleotidyltransferase</keyword>
<evidence type="ECO:0000256" key="1">
    <source>
        <dbReference type="ARBA" id="ARBA00002324"/>
    </source>
</evidence>
<dbReference type="AlphaFoldDB" id="A0A2H0KR31"/>
<organism evidence="12 13">
    <name type="scientific">Candidatus Portnoybacteria bacterium CG11_big_fil_rev_8_21_14_0_20_44_10</name>
    <dbReference type="NCBI Taxonomy" id="1974818"/>
    <lineage>
        <taxon>Bacteria</taxon>
        <taxon>Candidatus Portnoyibacteriota</taxon>
    </lineage>
</organism>
<evidence type="ECO:0000256" key="4">
    <source>
        <dbReference type="ARBA" id="ARBA00022642"/>
    </source>
</evidence>
<dbReference type="InterPro" id="IPR005248">
    <property type="entry name" value="NadD/NMNAT"/>
</dbReference>
<comment type="caution">
    <text evidence="12">The sequence shown here is derived from an EMBL/GenBank/DDBJ whole genome shotgun (WGS) entry which is preliminary data.</text>
</comment>